<keyword evidence="2" id="KW-1185">Reference proteome</keyword>
<dbReference type="AlphaFoldDB" id="A0A3Q0IZL8"/>
<protein>
    <submittedName>
        <fullName evidence="3">Uncharacterized protein LOC103512417</fullName>
    </submittedName>
</protein>
<sequence>MLLLFIERKQKSRPGAGWRTDPPQAESSGYIRPATLSLDPDNLPGKLSFDAAKNSHSPAGSKGDTNAELSADIELLNLFQTRMKLSENVEGDLDDLMNNLDQLKIAIDTKPSG</sequence>
<evidence type="ECO:0000313" key="2">
    <source>
        <dbReference type="Proteomes" id="UP000079169"/>
    </source>
</evidence>
<reference evidence="3" key="1">
    <citation type="submission" date="2025-08" db="UniProtKB">
        <authorList>
            <consortium name="RefSeq"/>
        </authorList>
    </citation>
    <scope>IDENTIFICATION</scope>
</reference>
<dbReference type="PaxDb" id="121845-A0A3Q0IZL8"/>
<accession>A0A3Q0IZL8</accession>
<gene>
    <name evidence="3" type="primary">LOC103512417</name>
</gene>
<dbReference type="KEGG" id="dci:103512417"/>
<dbReference type="RefSeq" id="XP_026681692.1">
    <property type="nucleotide sequence ID" value="XM_026825891.1"/>
</dbReference>
<proteinExistence type="predicted"/>
<evidence type="ECO:0000256" key="1">
    <source>
        <dbReference type="SAM" id="MobiDB-lite"/>
    </source>
</evidence>
<name>A0A3Q0IZL8_DIACI</name>
<feature type="region of interest" description="Disordered" evidence="1">
    <location>
        <begin position="9"/>
        <end position="66"/>
    </location>
</feature>
<dbReference type="GeneID" id="103512417"/>
<dbReference type="Proteomes" id="UP000079169">
    <property type="component" value="Unplaced"/>
</dbReference>
<feature type="compositionally biased region" description="Polar residues" evidence="1">
    <location>
        <begin position="54"/>
        <end position="66"/>
    </location>
</feature>
<organism evidence="2 3">
    <name type="scientific">Diaphorina citri</name>
    <name type="common">Asian citrus psyllid</name>
    <dbReference type="NCBI Taxonomy" id="121845"/>
    <lineage>
        <taxon>Eukaryota</taxon>
        <taxon>Metazoa</taxon>
        <taxon>Ecdysozoa</taxon>
        <taxon>Arthropoda</taxon>
        <taxon>Hexapoda</taxon>
        <taxon>Insecta</taxon>
        <taxon>Pterygota</taxon>
        <taxon>Neoptera</taxon>
        <taxon>Paraneoptera</taxon>
        <taxon>Hemiptera</taxon>
        <taxon>Sternorrhyncha</taxon>
        <taxon>Psylloidea</taxon>
        <taxon>Psyllidae</taxon>
        <taxon>Diaphorininae</taxon>
        <taxon>Diaphorina</taxon>
    </lineage>
</organism>
<evidence type="ECO:0000313" key="3">
    <source>
        <dbReference type="RefSeq" id="XP_026681692.1"/>
    </source>
</evidence>